<dbReference type="Pfam" id="PF05016">
    <property type="entry name" value="ParE_toxin"/>
    <property type="match status" value="1"/>
</dbReference>
<evidence type="ECO:0000313" key="4">
    <source>
        <dbReference type="EMBL" id="AMJ79670.1"/>
    </source>
</evidence>
<organism evidence="4 5">
    <name type="scientific">Alteromonas mediterranea</name>
    <dbReference type="NCBI Taxonomy" id="314275"/>
    <lineage>
        <taxon>Bacteria</taxon>
        <taxon>Pseudomonadati</taxon>
        <taxon>Pseudomonadota</taxon>
        <taxon>Gammaproteobacteria</taxon>
        <taxon>Alteromonadales</taxon>
        <taxon>Alteromonadaceae</taxon>
        <taxon>Alteromonas/Salinimonas group</taxon>
        <taxon>Alteromonas</taxon>
    </lineage>
</organism>
<evidence type="ECO:0000256" key="2">
    <source>
        <dbReference type="ARBA" id="ARBA00022649"/>
    </source>
</evidence>
<dbReference type="Gene3D" id="3.30.2310.20">
    <property type="entry name" value="RelE-like"/>
    <property type="match status" value="1"/>
</dbReference>
<dbReference type="PIRSF" id="PIRSF029218">
    <property type="entry name" value="ParE"/>
    <property type="match status" value="1"/>
</dbReference>
<dbReference type="AlphaFoldDB" id="A0AAC8XLM8"/>
<protein>
    <recommendedName>
        <fullName evidence="3">Toxin</fullName>
    </recommendedName>
</protein>
<proteinExistence type="inferred from homology"/>
<sequence length="97" mass="11291">MARYKLSELAEEDLRLISAKTIEKWGLSQAKKYVSLLHETMIQIATTPTLGRNRPELFETARSFPAQKHIVYYWQTEAGIEVARILHQRMDVLIAFE</sequence>
<evidence type="ECO:0000256" key="1">
    <source>
        <dbReference type="ARBA" id="ARBA00006226"/>
    </source>
</evidence>
<gene>
    <name evidence="4" type="ORF">AV942_15910</name>
</gene>
<dbReference type="PANTHER" id="PTHR33755">
    <property type="entry name" value="TOXIN PARE1-RELATED"/>
    <property type="match status" value="1"/>
</dbReference>
<dbReference type="InterPro" id="IPR035093">
    <property type="entry name" value="RelE/ParE_toxin_dom_sf"/>
</dbReference>
<name>A0AAC8XLM8_9ALTE</name>
<dbReference type="PANTHER" id="PTHR33755:SF9">
    <property type="entry name" value="TOXIN PARE1"/>
    <property type="match status" value="1"/>
</dbReference>
<dbReference type="OMA" id="FSESQWH"/>
<comment type="similarity">
    <text evidence="1 3">Belongs to the RelE toxin family.</text>
</comment>
<dbReference type="InterPro" id="IPR007712">
    <property type="entry name" value="RelE/ParE_toxin"/>
</dbReference>
<evidence type="ECO:0000313" key="5">
    <source>
        <dbReference type="Proteomes" id="UP000061468"/>
    </source>
</evidence>
<dbReference type="EMBL" id="CP013928">
    <property type="protein sequence ID" value="AMJ79670.1"/>
    <property type="molecule type" value="Genomic_DNA"/>
</dbReference>
<dbReference type="InterPro" id="IPR051803">
    <property type="entry name" value="TA_system_RelE-like_toxin"/>
</dbReference>
<dbReference type="RefSeq" id="WP_012519645.1">
    <property type="nucleotide sequence ID" value="NZ_CAKMLI010000023.1"/>
</dbReference>
<accession>A0AAC8XLM8</accession>
<keyword evidence="2" id="KW-1277">Toxin-antitoxin system</keyword>
<reference evidence="4 5" key="1">
    <citation type="submission" date="2015-12" db="EMBL/GenBank/DDBJ databases">
        <title>Intraspecies pangenome expansion in the marine bacterium Alteromonas.</title>
        <authorList>
            <person name="Lopez-Perez M."/>
            <person name="Rodriguez-Valera F."/>
        </authorList>
    </citation>
    <scope>NUCLEOTIDE SEQUENCE [LARGE SCALE GENOMIC DNA]</scope>
    <source>
        <strain evidence="4 5">UM8</strain>
    </source>
</reference>
<dbReference type="Proteomes" id="UP000061468">
    <property type="component" value="Chromosome"/>
</dbReference>
<evidence type="ECO:0000256" key="3">
    <source>
        <dbReference type="PIRNR" id="PIRNR029218"/>
    </source>
</evidence>
<dbReference type="InterPro" id="IPR028344">
    <property type="entry name" value="ParE1/4"/>
</dbReference>